<feature type="compositionally biased region" description="Low complexity" evidence="1">
    <location>
        <begin position="875"/>
        <end position="885"/>
    </location>
</feature>
<feature type="region of interest" description="Disordered" evidence="1">
    <location>
        <begin position="664"/>
        <end position="782"/>
    </location>
</feature>
<name>A0A9W6F6X8_9CHLO</name>
<organism evidence="2 3">
    <name type="scientific">Pleodorina starrii</name>
    <dbReference type="NCBI Taxonomy" id="330485"/>
    <lineage>
        <taxon>Eukaryota</taxon>
        <taxon>Viridiplantae</taxon>
        <taxon>Chlorophyta</taxon>
        <taxon>core chlorophytes</taxon>
        <taxon>Chlorophyceae</taxon>
        <taxon>CS clade</taxon>
        <taxon>Chlamydomonadales</taxon>
        <taxon>Volvocaceae</taxon>
        <taxon>Pleodorina</taxon>
    </lineage>
</organism>
<feature type="region of interest" description="Disordered" evidence="1">
    <location>
        <begin position="141"/>
        <end position="171"/>
    </location>
</feature>
<feature type="region of interest" description="Disordered" evidence="1">
    <location>
        <begin position="238"/>
        <end position="286"/>
    </location>
</feature>
<dbReference type="OrthoDB" id="547624at2759"/>
<feature type="compositionally biased region" description="Basic residues" evidence="1">
    <location>
        <begin position="740"/>
        <end position="752"/>
    </location>
</feature>
<feature type="region of interest" description="Disordered" evidence="1">
    <location>
        <begin position="186"/>
        <end position="208"/>
    </location>
</feature>
<feature type="compositionally biased region" description="Low complexity" evidence="1">
    <location>
        <begin position="1193"/>
        <end position="1207"/>
    </location>
</feature>
<keyword evidence="3" id="KW-1185">Reference proteome</keyword>
<feature type="compositionally biased region" description="Low complexity" evidence="1">
    <location>
        <begin position="1105"/>
        <end position="1114"/>
    </location>
</feature>
<dbReference type="PANTHER" id="PTHR40903:SF1">
    <property type="entry name" value="HYPHALLY REGULATED CELL WALL PROTEIN 3"/>
    <property type="match status" value="1"/>
</dbReference>
<evidence type="ECO:0000313" key="3">
    <source>
        <dbReference type="Proteomes" id="UP001165080"/>
    </source>
</evidence>
<protein>
    <submittedName>
        <fullName evidence="2">Uncharacterized protein</fullName>
    </submittedName>
</protein>
<reference evidence="2 3" key="1">
    <citation type="journal article" date="2023" name="Commun. Biol.">
        <title>Reorganization of the ancestral sex-determining regions during the evolution of trioecy in Pleodorina starrii.</title>
        <authorList>
            <person name="Takahashi K."/>
            <person name="Suzuki S."/>
            <person name="Kawai-Toyooka H."/>
            <person name="Yamamoto K."/>
            <person name="Hamaji T."/>
            <person name="Ootsuki R."/>
            <person name="Yamaguchi H."/>
            <person name="Kawachi M."/>
            <person name="Higashiyama T."/>
            <person name="Nozaki H."/>
        </authorList>
    </citation>
    <scope>NUCLEOTIDE SEQUENCE [LARGE SCALE GENOMIC DNA]</scope>
    <source>
        <strain evidence="2 3">NIES-4479</strain>
    </source>
</reference>
<dbReference type="Proteomes" id="UP001165080">
    <property type="component" value="Unassembled WGS sequence"/>
</dbReference>
<feature type="compositionally biased region" description="Polar residues" evidence="1">
    <location>
        <begin position="98"/>
        <end position="107"/>
    </location>
</feature>
<feature type="compositionally biased region" description="Low complexity" evidence="1">
    <location>
        <begin position="321"/>
        <end position="330"/>
    </location>
</feature>
<feature type="compositionally biased region" description="Low complexity" evidence="1">
    <location>
        <begin position="703"/>
        <end position="722"/>
    </location>
</feature>
<feature type="compositionally biased region" description="Polar residues" evidence="1">
    <location>
        <begin position="259"/>
        <end position="281"/>
    </location>
</feature>
<feature type="region of interest" description="Disordered" evidence="1">
    <location>
        <begin position="1173"/>
        <end position="1272"/>
    </location>
</feature>
<comment type="caution">
    <text evidence="2">The sequence shown here is derived from an EMBL/GenBank/DDBJ whole genome shotgun (WGS) entry which is preliminary data.</text>
</comment>
<feature type="region of interest" description="Disordered" evidence="1">
    <location>
        <begin position="972"/>
        <end position="1001"/>
    </location>
</feature>
<proteinExistence type="predicted"/>
<feature type="compositionally biased region" description="Pro residues" evidence="1">
    <location>
        <begin position="1208"/>
        <end position="1218"/>
    </location>
</feature>
<feature type="compositionally biased region" description="Low complexity" evidence="1">
    <location>
        <begin position="992"/>
        <end position="1001"/>
    </location>
</feature>
<feature type="region of interest" description="Disordered" evidence="1">
    <location>
        <begin position="494"/>
        <end position="526"/>
    </location>
</feature>
<evidence type="ECO:0000256" key="1">
    <source>
        <dbReference type="SAM" id="MobiDB-lite"/>
    </source>
</evidence>
<gene>
    <name evidence="2" type="primary">PLEST006947</name>
    <name evidence="2" type="ORF">PLESTB_001393600</name>
</gene>
<feature type="region of interest" description="Disordered" evidence="1">
    <location>
        <begin position="1095"/>
        <end position="1114"/>
    </location>
</feature>
<sequence length="1436" mass="148236">MWYCGLSFQRGNEWGLVSPSCKAHGRLPLLPVRPKNRVLHVNELPVRRELASKALRDELSPVPERRSNDEWVTRAVAQLPLAQITSPPPRPDVGGSGTPTKAESSAGPSGIRWPQVEEGWGQAATAVLPVKEVPSVVERISPGALGAGPSSGSSKSRSAQENSSGQDTDTDALIWTIVSRAAQLHRLQPKDHTPGQSDEGALQCTSDPGWSGTVPYWGTASLLHALDRIPDLGGTELGRTASGAVAPESGSGSRRDQTGALTTVPGSSWSGRPASRTTSPRQPHMDESLTGLMSCIAPSSSLAVAPEAHLANDRAWSLSAPAPARPAGSGHRPHAPAAPQRLPAVAPVPETRSAGTGDTAEQRGQQQQRQQPAALSGVVGVLLGPHIVGRSPAAALLVCAAVGVALPSWAASLLPPVPHLPTAAGLLLDPSLEWALRLLSHRVSPLEPRPGELRLANHIMASHLGPPPPPRQAMTASKAAVAAANAATHAAAAAGSARGGHGDVTATGSAPVAGGGGRGPHHAQPSSAPMLPWQLVLPVLDAVAGRLSPHSALALLRVISLQVGPDWRRVLPARDQAHLAATLQACFRVALRSPDKVSPSAAAGLLAVMSRLGLRSPPACSLLVARVLTGVVPERRTRTGTSRSAATAASATARTARAAAGAFATGDGAGSAPGAWQQAEGSGNENGTHGGEAQSGPASNLCGAGDSSSSKSRGSSNSASQAAGGGGNMSSTNDGIGRSRASRVGRSKRGRGRWTGGTLLRKRAVAGRAGRKTGGRTGGSADGSGRMALLRLRRAAQLRWVCIALSAVARLRVPHSALPQRAVTKLLWAALFASAHWTPAIAAALPVWAHRLLCRPPAAFLRRYGQVLLSSPAASPASYSSSRPTGLPPQQQPQHAGAPARSLGGAATASVGVQRGAGLPRRRLSLAERMTAAQLAGAMEALLAQYGSCTARTAAWTMSAASATARGAQCDATVEDRRSGNDSGNHNGEKSGGSSSSSSSGIGRLAQRYTRYQALMDALARLLSPRVGQLSRQQLCRLPLLLHRVWQLTEARGQTWQQVFLLRARRLLPGCDVVDCMLLLRGLAAGARAEAEAAGGAEGAGQQPGGQTNAGPAAAGTTGAEVVAAAAGCSFTWLGSELADDALRRYSALLPSASLHHTVSVLDSLAQLWGQPLQPQTQPQSWQPLQPPPPPQQQEEPQGPRAYSSPACPAPLSPPPPQQQLLLLDQSSPPTSSLPPPLQPLAHGAGRRPSTPAAVPAGLLSAPPPPPSAQVPAPIWAQLAPSTPSPEADLRRRRLSDLVLERDFLLQQLDEHVGMCLSRDSGGARGSGRNTRSAGRGGGGSRADAERRGRSGVQPEGGEVDLRSSASPGLLVVKILTAYSRMQRPPGPRLQRTLEAALIAGAEAVGTSGWQAVRAAYQQLRLQPGRELSVALLTFA</sequence>
<feature type="compositionally biased region" description="Low complexity" evidence="1">
    <location>
        <begin position="141"/>
        <end position="159"/>
    </location>
</feature>
<feature type="region of interest" description="Disordered" evidence="1">
    <location>
        <begin position="875"/>
        <end position="909"/>
    </location>
</feature>
<dbReference type="EMBL" id="BRXU01000024">
    <property type="protein sequence ID" value="GLC58722.1"/>
    <property type="molecule type" value="Genomic_DNA"/>
</dbReference>
<feature type="compositionally biased region" description="Low complexity" evidence="1">
    <location>
        <begin position="1219"/>
        <end position="1231"/>
    </location>
</feature>
<feature type="region of interest" description="Disordered" evidence="1">
    <location>
        <begin position="1317"/>
        <end position="1364"/>
    </location>
</feature>
<evidence type="ECO:0000313" key="2">
    <source>
        <dbReference type="EMBL" id="GLC58722.1"/>
    </source>
</evidence>
<feature type="region of interest" description="Disordered" evidence="1">
    <location>
        <begin position="79"/>
        <end position="113"/>
    </location>
</feature>
<dbReference type="PANTHER" id="PTHR40903">
    <property type="entry name" value="GLYCINE-RICH CELL WALL STRUCTURAL PROTEIN 1-LIKE"/>
    <property type="match status" value="1"/>
</dbReference>
<feature type="compositionally biased region" description="Low complexity" evidence="1">
    <location>
        <begin position="1252"/>
        <end position="1261"/>
    </location>
</feature>
<feature type="compositionally biased region" description="Low complexity" evidence="1">
    <location>
        <begin position="1173"/>
        <end position="1184"/>
    </location>
</feature>
<accession>A0A9W6F6X8</accession>
<feature type="compositionally biased region" description="Low complexity" evidence="1">
    <location>
        <begin position="729"/>
        <end position="739"/>
    </location>
</feature>
<feature type="compositionally biased region" description="Basic residues" evidence="1">
    <location>
        <begin position="760"/>
        <end position="774"/>
    </location>
</feature>
<feature type="compositionally biased region" description="Low complexity" evidence="1">
    <location>
        <begin position="362"/>
        <end position="371"/>
    </location>
</feature>
<feature type="region of interest" description="Disordered" evidence="1">
    <location>
        <begin position="321"/>
        <end position="372"/>
    </location>
</feature>